<evidence type="ECO:0000256" key="1">
    <source>
        <dbReference type="SAM" id="Phobius"/>
    </source>
</evidence>
<keyword evidence="1" id="KW-0812">Transmembrane</keyword>
<sequence>MNRTMFITLVSLYGILIVLGMLIAPQAMLQVYGIPALDKFHIALFQLMGMPILGLNVIGLLIRNAETGQGVRAYMTGQAVNLIGFSLLSIYHVIVHGIPSSTFFVVDTGWRVVLGLGMVYYLMRLKPVANLA</sequence>
<dbReference type="EMBL" id="JAFMYV010000011">
    <property type="protein sequence ID" value="MBO0938961.1"/>
    <property type="molecule type" value="Genomic_DNA"/>
</dbReference>
<proteinExistence type="predicted"/>
<keyword evidence="1" id="KW-0472">Membrane</keyword>
<feature type="transmembrane region" description="Helical" evidence="1">
    <location>
        <begin position="7"/>
        <end position="28"/>
    </location>
</feature>
<organism evidence="2 3">
    <name type="scientific">Fibrella rubiginis</name>
    <dbReference type="NCBI Taxonomy" id="2817060"/>
    <lineage>
        <taxon>Bacteria</taxon>
        <taxon>Pseudomonadati</taxon>
        <taxon>Bacteroidota</taxon>
        <taxon>Cytophagia</taxon>
        <taxon>Cytophagales</taxon>
        <taxon>Spirosomataceae</taxon>
        <taxon>Fibrella</taxon>
    </lineage>
</organism>
<comment type="caution">
    <text evidence="2">The sequence shown here is derived from an EMBL/GenBank/DDBJ whole genome shotgun (WGS) entry which is preliminary data.</text>
</comment>
<feature type="transmembrane region" description="Helical" evidence="1">
    <location>
        <begin position="74"/>
        <end position="95"/>
    </location>
</feature>
<dbReference type="AlphaFoldDB" id="A0A939GLI9"/>
<protein>
    <submittedName>
        <fullName evidence="2">Uncharacterized protein</fullName>
    </submittedName>
</protein>
<gene>
    <name evidence="2" type="ORF">J2I47_20580</name>
</gene>
<evidence type="ECO:0000313" key="3">
    <source>
        <dbReference type="Proteomes" id="UP000664034"/>
    </source>
</evidence>
<keyword evidence="3" id="KW-1185">Reference proteome</keyword>
<feature type="transmembrane region" description="Helical" evidence="1">
    <location>
        <begin position="101"/>
        <end position="123"/>
    </location>
</feature>
<reference evidence="2" key="1">
    <citation type="submission" date="2021-03" db="EMBL/GenBank/DDBJ databases">
        <title>Fibrella sp. HMF5335 genome sequencing and assembly.</title>
        <authorList>
            <person name="Kang H."/>
            <person name="Kim H."/>
            <person name="Bae S."/>
            <person name="Joh K."/>
        </authorList>
    </citation>
    <scope>NUCLEOTIDE SEQUENCE</scope>
    <source>
        <strain evidence="2">HMF5335</strain>
    </source>
</reference>
<name>A0A939GLI9_9BACT</name>
<keyword evidence="1" id="KW-1133">Transmembrane helix</keyword>
<feature type="transmembrane region" description="Helical" evidence="1">
    <location>
        <begin position="40"/>
        <end position="62"/>
    </location>
</feature>
<accession>A0A939GLI9</accession>
<dbReference type="RefSeq" id="WP_207366489.1">
    <property type="nucleotide sequence ID" value="NZ_JAFMYV010000011.1"/>
</dbReference>
<dbReference type="Proteomes" id="UP000664034">
    <property type="component" value="Unassembled WGS sequence"/>
</dbReference>
<evidence type="ECO:0000313" key="2">
    <source>
        <dbReference type="EMBL" id="MBO0938961.1"/>
    </source>
</evidence>